<dbReference type="PANTHER" id="PTHR30514">
    <property type="entry name" value="GLUCOKINASE"/>
    <property type="match status" value="1"/>
</dbReference>
<dbReference type="GO" id="GO:0003677">
    <property type="term" value="F:DNA binding"/>
    <property type="evidence" value="ECO:0007669"/>
    <property type="project" value="UniProtKB-KW"/>
</dbReference>
<dbReference type="GO" id="GO:0003700">
    <property type="term" value="F:DNA-binding transcription factor activity"/>
    <property type="evidence" value="ECO:0007669"/>
    <property type="project" value="InterPro"/>
</dbReference>
<dbReference type="InterPro" id="IPR000281">
    <property type="entry name" value="HTH_RpiR"/>
</dbReference>
<reference evidence="5 6" key="1">
    <citation type="submission" date="2016-10" db="EMBL/GenBank/DDBJ databases">
        <authorList>
            <person name="de Groot N.N."/>
        </authorList>
    </citation>
    <scope>NUCLEOTIDE SEQUENCE [LARGE SCALE GENOMIC DNA]</scope>
    <source>
        <strain evidence="5 6">DSM 17862</strain>
    </source>
</reference>
<evidence type="ECO:0000256" key="1">
    <source>
        <dbReference type="ARBA" id="ARBA00023015"/>
    </source>
</evidence>
<dbReference type="Pfam" id="PF01418">
    <property type="entry name" value="HTH_6"/>
    <property type="match status" value="1"/>
</dbReference>
<dbReference type="SUPFAM" id="SSF46689">
    <property type="entry name" value="Homeodomain-like"/>
    <property type="match status" value="1"/>
</dbReference>
<dbReference type="InterPro" id="IPR046348">
    <property type="entry name" value="SIS_dom_sf"/>
</dbReference>
<dbReference type="AlphaFoldDB" id="A0A1I0AYU9"/>
<dbReference type="PROSITE" id="PS51071">
    <property type="entry name" value="HTH_RPIR"/>
    <property type="match status" value="1"/>
</dbReference>
<dbReference type="STRING" id="364199.SAMN04489858_102404"/>
<feature type="domain" description="HTH rpiR-type" evidence="4">
    <location>
        <begin position="1"/>
        <end position="77"/>
    </location>
</feature>
<dbReference type="EMBL" id="FOHO01000002">
    <property type="protein sequence ID" value="SES99408.1"/>
    <property type="molecule type" value="Genomic_DNA"/>
</dbReference>
<gene>
    <name evidence="5" type="ORF">SAMN04489858_102404</name>
</gene>
<dbReference type="SUPFAM" id="SSF53697">
    <property type="entry name" value="SIS domain"/>
    <property type="match status" value="1"/>
</dbReference>
<organism evidence="5 6">
    <name type="scientific">Paracoccus homiensis</name>
    <dbReference type="NCBI Taxonomy" id="364199"/>
    <lineage>
        <taxon>Bacteria</taxon>
        <taxon>Pseudomonadati</taxon>
        <taxon>Pseudomonadota</taxon>
        <taxon>Alphaproteobacteria</taxon>
        <taxon>Rhodobacterales</taxon>
        <taxon>Paracoccaceae</taxon>
        <taxon>Paracoccus</taxon>
    </lineage>
</organism>
<dbReference type="InterPro" id="IPR035472">
    <property type="entry name" value="RpiR-like_SIS"/>
</dbReference>
<dbReference type="GO" id="GO:0097367">
    <property type="term" value="F:carbohydrate derivative binding"/>
    <property type="evidence" value="ECO:0007669"/>
    <property type="project" value="InterPro"/>
</dbReference>
<dbReference type="RefSeq" id="WP_090732751.1">
    <property type="nucleotide sequence ID" value="NZ_FOHO01000002.1"/>
</dbReference>
<dbReference type="GO" id="GO:1901135">
    <property type="term" value="P:carbohydrate derivative metabolic process"/>
    <property type="evidence" value="ECO:0007669"/>
    <property type="project" value="InterPro"/>
</dbReference>
<dbReference type="InterPro" id="IPR047640">
    <property type="entry name" value="RpiR-like"/>
</dbReference>
<dbReference type="Proteomes" id="UP000199180">
    <property type="component" value="Unassembled WGS sequence"/>
</dbReference>
<dbReference type="Gene3D" id="1.10.10.10">
    <property type="entry name" value="Winged helix-like DNA-binding domain superfamily/Winged helix DNA-binding domain"/>
    <property type="match status" value="1"/>
</dbReference>
<evidence type="ECO:0000259" key="4">
    <source>
        <dbReference type="PROSITE" id="PS51071"/>
    </source>
</evidence>
<name>A0A1I0AYU9_9RHOB</name>
<evidence type="ECO:0000313" key="6">
    <source>
        <dbReference type="Proteomes" id="UP000199180"/>
    </source>
</evidence>
<dbReference type="InterPro" id="IPR001347">
    <property type="entry name" value="SIS_dom"/>
</dbReference>
<dbReference type="PANTHER" id="PTHR30514:SF18">
    <property type="entry name" value="RPIR-FAMILY TRANSCRIPTIONAL REGULATOR"/>
    <property type="match status" value="1"/>
</dbReference>
<dbReference type="InterPro" id="IPR036388">
    <property type="entry name" value="WH-like_DNA-bd_sf"/>
</dbReference>
<dbReference type="Pfam" id="PF01380">
    <property type="entry name" value="SIS"/>
    <property type="match status" value="1"/>
</dbReference>
<dbReference type="OrthoDB" id="3574600at2"/>
<keyword evidence="2 5" id="KW-0238">DNA-binding</keyword>
<protein>
    <submittedName>
        <fullName evidence="5">DNA-binding transcriptional regulator, MurR/RpiR family, contains HTH and SIS domains</fullName>
    </submittedName>
</protein>
<dbReference type="CDD" id="cd05013">
    <property type="entry name" value="SIS_RpiR"/>
    <property type="match status" value="1"/>
</dbReference>
<proteinExistence type="predicted"/>
<sequence length="281" mass="31385">MLVRDLVEKHRAEFTTAERRLIPFLKDDSLVIELQSITKLAEAAEVSTPTVIRLARKLGFDGFPALQGAIRAELAERIKQPLAKLEAPMAESGADHLINRFAEKVVQNLGQTIGQLNLADFAAAATLLSSFDRPVYLIGGRITQPVAAYFANQLANVRPRVTLMSSSRSAWPQTVMDLDDRTVLIIFDIRRYEKKMERLAEFAVSQGVQIILLTDQWGSPIEKIAHHCFRAMVEAPSSWDSTLALNFLVETFVAQVQREAADASAERIRRMEHVIGATEIF</sequence>
<dbReference type="Gene3D" id="3.40.50.10490">
    <property type="entry name" value="Glucose-6-phosphate isomerase like protein, domain 1"/>
    <property type="match status" value="1"/>
</dbReference>
<accession>A0A1I0AYU9</accession>
<keyword evidence="6" id="KW-1185">Reference proteome</keyword>
<evidence type="ECO:0000256" key="3">
    <source>
        <dbReference type="ARBA" id="ARBA00023163"/>
    </source>
</evidence>
<keyword evidence="1" id="KW-0805">Transcription regulation</keyword>
<evidence type="ECO:0000313" key="5">
    <source>
        <dbReference type="EMBL" id="SES99408.1"/>
    </source>
</evidence>
<keyword evidence="3" id="KW-0804">Transcription</keyword>
<evidence type="ECO:0000256" key="2">
    <source>
        <dbReference type="ARBA" id="ARBA00023125"/>
    </source>
</evidence>
<dbReference type="InterPro" id="IPR009057">
    <property type="entry name" value="Homeodomain-like_sf"/>
</dbReference>